<accession>A0A1M3TSY8</accession>
<sequence>MTTKTKVSRTLDPIPQALNSLQPHSLQRSGPTPAEHPPGIWGDAIRAPYDDLDPFWVEQTVCGYE</sequence>
<evidence type="ECO:0000256" key="1">
    <source>
        <dbReference type="SAM" id="MobiDB-lite"/>
    </source>
</evidence>
<dbReference type="Proteomes" id="UP000184063">
    <property type="component" value="Unassembled WGS sequence"/>
</dbReference>
<organism evidence="2 3">
    <name type="scientific">Aspergillus luchuensis (strain CBS 106.47)</name>
    <dbReference type="NCBI Taxonomy" id="1137211"/>
    <lineage>
        <taxon>Eukaryota</taxon>
        <taxon>Fungi</taxon>
        <taxon>Dikarya</taxon>
        <taxon>Ascomycota</taxon>
        <taxon>Pezizomycotina</taxon>
        <taxon>Eurotiomycetes</taxon>
        <taxon>Eurotiomycetidae</taxon>
        <taxon>Eurotiales</taxon>
        <taxon>Aspergillaceae</taxon>
        <taxon>Aspergillus</taxon>
        <taxon>Aspergillus subgen. Circumdati</taxon>
    </lineage>
</organism>
<protein>
    <submittedName>
        <fullName evidence="2">Uncharacterized protein</fullName>
    </submittedName>
</protein>
<feature type="compositionally biased region" description="Polar residues" evidence="1">
    <location>
        <begin position="17"/>
        <end position="30"/>
    </location>
</feature>
<dbReference type="AlphaFoldDB" id="A0A1M3TSY8"/>
<evidence type="ECO:0000313" key="3">
    <source>
        <dbReference type="Proteomes" id="UP000184063"/>
    </source>
</evidence>
<dbReference type="VEuPathDB" id="FungiDB:ASPFODRAFT_43259"/>
<evidence type="ECO:0000313" key="2">
    <source>
        <dbReference type="EMBL" id="OJZ89940.1"/>
    </source>
</evidence>
<proteinExistence type="predicted"/>
<reference evidence="3" key="1">
    <citation type="journal article" date="2017" name="Genome Biol.">
        <title>Comparative genomics reveals high biological diversity and specific adaptations in the industrially and medically important fungal genus Aspergillus.</title>
        <authorList>
            <person name="de Vries R.P."/>
            <person name="Riley R."/>
            <person name="Wiebenga A."/>
            <person name="Aguilar-Osorio G."/>
            <person name="Amillis S."/>
            <person name="Uchima C.A."/>
            <person name="Anderluh G."/>
            <person name="Asadollahi M."/>
            <person name="Askin M."/>
            <person name="Barry K."/>
            <person name="Battaglia E."/>
            <person name="Bayram O."/>
            <person name="Benocci T."/>
            <person name="Braus-Stromeyer S.A."/>
            <person name="Caldana C."/>
            <person name="Canovas D."/>
            <person name="Cerqueira G.C."/>
            <person name="Chen F."/>
            <person name="Chen W."/>
            <person name="Choi C."/>
            <person name="Clum A."/>
            <person name="Dos Santos R.A."/>
            <person name="Damasio A.R."/>
            <person name="Diallinas G."/>
            <person name="Emri T."/>
            <person name="Fekete E."/>
            <person name="Flipphi M."/>
            <person name="Freyberg S."/>
            <person name="Gallo A."/>
            <person name="Gournas C."/>
            <person name="Habgood R."/>
            <person name="Hainaut M."/>
            <person name="Harispe M.L."/>
            <person name="Henrissat B."/>
            <person name="Hilden K.S."/>
            <person name="Hope R."/>
            <person name="Hossain A."/>
            <person name="Karabika E."/>
            <person name="Karaffa L."/>
            <person name="Karanyi Z."/>
            <person name="Krasevec N."/>
            <person name="Kuo A."/>
            <person name="Kusch H."/>
            <person name="LaButti K."/>
            <person name="Lagendijk E.L."/>
            <person name="Lapidus A."/>
            <person name="Levasseur A."/>
            <person name="Lindquist E."/>
            <person name="Lipzen A."/>
            <person name="Logrieco A.F."/>
            <person name="MacCabe A."/>
            <person name="Maekelae M.R."/>
            <person name="Malavazi I."/>
            <person name="Melin P."/>
            <person name="Meyer V."/>
            <person name="Mielnichuk N."/>
            <person name="Miskei M."/>
            <person name="Molnar A.P."/>
            <person name="Mule G."/>
            <person name="Ngan C.Y."/>
            <person name="Orejas M."/>
            <person name="Orosz E."/>
            <person name="Ouedraogo J.P."/>
            <person name="Overkamp K.M."/>
            <person name="Park H.-S."/>
            <person name="Perrone G."/>
            <person name="Piumi F."/>
            <person name="Punt P.J."/>
            <person name="Ram A.F."/>
            <person name="Ramon A."/>
            <person name="Rauscher S."/>
            <person name="Record E."/>
            <person name="Riano-Pachon D.M."/>
            <person name="Robert V."/>
            <person name="Roehrig J."/>
            <person name="Ruller R."/>
            <person name="Salamov A."/>
            <person name="Salih N.S."/>
            <person name="Samson R.A."/>
            <person name="Sandor E."/>
            <person name="Sanguinetti M."/>
            <person name="Schuetze T."/>
            <person name="Sepcic K."/>
            <person name="Shelest E."/>
            <person name="Sherlock G."/>
            <person name="Sophianopoulou V."/>
            <person name="Squina F.M."/>
            <person name="Sun H."/>
            <person name="Susca A."/>
            <person name="Todd R.B."/>
            <person name="Tsang A."/>
            <person name="Unkles S.E."/>
            <person name="van de Wiele N."/>
            <person name="van Rossen-Uffink D."/>
            <person name="Oliveira J.V."/>
            <person name="Vesth T.C."/>
            <person name="Visser J."/>
            <person name="Yu J.-H."/>
            <person name="Zhou M."/>
            <person name="Andersen M.R."/>
            <person name="Archer D.B."/>
            <person name="Baker S.E."/>
            <person name="Benoit I."/>
            <person name="Brakhage A.A."/>
            <person name="Braus G.H."/>
            <person name="Fischer R."/>
            <person name="Frisvad J.C."/>
            <person name="Goldman G.H."/>
            <person name="Houbraken J."/>
            <person name="Oakley B."/>
            <person name="Pocsi I."/>
            <person name="Scazzocchio C."/>
            <person name="Seiboth B."/>
            <person name="vanKuyk P.A."/>
            <person name="Wortman J."/>
            <person name="Dyer P.S."/>
            <person name="Grigoriev I.V."/>
        </authorList>
    </citation>
    <scope>NUCLEOTIDE SEQUENCE [LARGE SCALE GENOMIC DNA]</scope>
    <source>
        <strain evidence="3">CBS 106.47</strain>
    </source>
</reference>
<feature type="region of interest" description="Disordered" evidence="1">
    <location>
        <begin position="1"/>
        <end position="42"/>
    </location>
</feature>
<name>A0A1M3TSY8_ASPLC</name>
<gene>
    <name evidence="2" type="ORF">ASPFODRAFT_43259</name>
</gene>
<dbReference type="EMBL" id="KV878238">
    <property type="protein sequence ID" value="OJZ89940.1"/>
    <property type="molecule type" value="Genomic_DNA"/>
</dbReference>